<dbReference type="GO" id="GO:0000122">
    <property type="term" value="P:negative regulation of transcription by RNA polymerase II"/>
    <property type="evidence" value="ECO:0007669"/>
    <property type="project" value="UniProtKB-ARBA"/>
</dbReference>
<keyword evidence="1" id="KW-0479">Metal-binding</keyword>
<reference evidence="8" key="2">
    <citation type="submission" date="2014-05" db="EMBL/GenBank/DDBJ databases">
        <title>The genome and life-stage specific transcriptomes of Globodera pallida elucidate key aspects of plant parasitism by a cyst nematode.</title>
        <authorList>
            <person name="Cotton J.A."/>
            <person name="Lilley C.J."/>
            <person name="Jones L.M."/>
            <person name="Kikuchi T."/>
            <person name="Reid A.J."/>
            <person name="Thorpe P."/>
            <person name="Tsai I.J."/>
            <person name="Beasley H."/>
            <person name="Blok V."/>
            <person name="Cock P.J.A."/>
            <person name="Van den Akker S.E."/>
            <person name="Holroyd N."/>
            <person name="Hunt M."/>
            <person name="Mantelin S."/>
            <person name="Naghra H."/>
            <person name="Pain A."/>
            <person name="Palomares-Rius J.E."/>
            <person name="Zarowiecki M."/>
            <person name="Berriman M."/>
            <person name="Jones J.T."/>
            <person name="Urwin P.E."/>
        </authorList>
    </citation>
    <scope>NUCLEOTIDE SEQUENCE [LARGE SCALE GENOMIC DNA]</scope>
    <source>
        <strain evidence="8">Lindley</strain>
    </source>
</reference>
<dbReference type="Gene3D" id="3.30.160.60">
    <property type="entry name" value="Classic Zinc Finger"/>
    <property type="match status" value="4"/>
</dbReference>
<dbReference type="FunFam" id="3.30.160.60:FF:002104">
    <property type="entry name" value="Si:ch211-266d19.4"/>
    <property type="match status" value="2"/>
</dbReference>
<dbReference type="SMART" id="SM00355">
    <property type="entry name" value="ZnF_C2H2"/>
    <property type="match status" value="4"/>
</dbReference>
<dbReference type="WBParaSite" id="GPLIN_000531600">
    <property type="protein sequence ID" value="GPLIN_000531600"/>
    <property type="gene ID" value="GPLIN_000531600"/>
</dbReference>
<keyword evidence="2" id="KW-0677">Repeat</keyword>
<reference evidence="9" key="3">
    <citation type="submission" date="2016-06" db="UniProtKB">
        <authorList>
            <consortium name="WormBaseParasite"/>
        </authorList>
    </citation>
    <scope>IDENTIFICATION</scope>
</reference>
<feature type="domain" description="C2H2-type" evidence="7">
    <location>
        <begin position="66"/>
        <end position="93"/>
    </location>
</feature>
<dbReference type="PANTHER" id="PTHR23235">
    <property type="entry name" value="KRUEPPEL-LIKE TRANSCRIPTION FACTOR"/>
    <property type="match status" value="1"/>
</dbReference>
<dbReference type="GO" id="GO:0008270">
    <property type="term" value="F:zinc ion binding"/>
    <property type="evidence" value="ECO:0007669"/>
    <property type="project" value="UniProtKB-KW"/>
</dbReference>
<dbReference type="Pfam" id="PF12756">
    <property type="entry name" value="zf-C2H2_2"/>
    <property type="match status" value="1"/>
</dbReference>
<evidence type="ECO:0000256" key="2">
    <source>
        <dbReference type="ARBA" id="ARBA00022737"/>
    </source>
</evidence>
<keyword evidence="3 6" id="KW-0863">Zinc-finger</keyword>
<keyword evidence="8" id="KW-1185">Reference proteome</keyword>
<dbReference type="AlphaFoldDB" id="A0A183BXH7"/>
<evidence type="ECO:0000313" key="8">
    <source>
        <dbReference type="Proteomes" id="UP000050741"/>
    </source>
</evidence>
<dbReference type="GO" id="GO:0005634">
    <property type="term" value="C:nucleus"/>
    <property type="evidence" value="ECO:0007669"/>
    <property type="project" value="UniProtKB-ARBA"/>
</dbReference>
<dbReference type="FunFam" id="3.30.160.60:FF:000624">
    <property type="entry name" value="zinc finger protein 697"/>
    <property type="match status" value="1"/>
</dbReference>
<dbReference type="GO" id="GO:0000981">
    <property type="term" value="F:DNA-binding transcription factor activity, RNA polymerase II-specific"/>
    <property type="evidence" value="ECO:0007669"/>
    <property type="project" value="TreeGrafter"/>
</dbReference>
<name>A0A183BXH7_GLOPA</name>
<proteinExistence type="predicted"/>
<organism evidence="8 9">
    <name type="scientific">Globodera pallida</name>
    <name type="common">Potato cyst nematode worm</name>
    <name type="synonym">Heterodera pallida</name>
    <dbReference type="NCBI Taxonomy" id="36090"/>
    <lineage>
        <taxon>Eukaryota</taxon>
        <taxon>Metazoa</taxon>
        <taxon>Ecdysozoa</taxon>
        <taxon>Nematoda</taxon>
        <taxon>Chromadorea</taxon>
        <taxon>Rhabditida</taxon>
        <taxon>Tylenchina</taxon>
        <taxon>Tylenchomorpha</taxon>
        <taxon>Tylenchoidea</taxon>
        <taxon>Heteroderidae</taxon>
        <taxon>Heteroderinae</taxon>
        <taxon>Globodera</taxon>
    </lineage>
</organism>
<dbReference type="InterPro" id="IPR036236">
    <property type="entry name" value="Znf_C2H2_sf"/>
</dbReference>
<keyword evidence="5" id="KW-0539">Nucleus</keyword>
<evidence type="ECO:0000313" key="9">
    <source>
        <dbReference type="WBParaSite" id="GPLIN_000531600"/>
    </source>
</evidence>
<evidence type="ECO:0000256" key="5">
    <source>
        <dbReference type="ARBA" id="ARBA00023242"/>
    </source>
</evidence>
<feature type="domain" description="C2H2-type" evidence="7">
    <location>
        <begin position="94"/>
        <end position="121"/>
    </location>
</feature>
<dbReference type="PANTHER" id="PTHR23235:SF142">
    <property type="entry name" value="ZINC FINGER PROTEIN 384"/>
    <property type="match status" value="1"/>
</dbReference>
<feature type="domain" description="C2H2-type" evidence="7">
    <location>
        <begin position="38"/>
        <end position="65"/>
    </location>
</feature>
<accession>A0A183BXH7</accession>
<dbReference type="Pfam" id="PF13909">
    <property type="entry name" value="zf-H2C2_5"/>
    <property type="match status" value="1"/>
</dbReference>
<dbReference type="PROSITE" id="PS50157">
    <property type="entry name" value="ZINC_FINGER_C2H2_2"/>
    <property type="match status" value="4"/>
</dbReference>
<dbReference type="Pfam" id="PF00096">
    <property type="entry name" value="zf-C2H2"/>
    <property type="match status" value="1"/>
</dbReference>
<dbReference type="SUPFAM" id="SSF57667">
    <property type="entry name" value="beta-beta-alpha zinc fingers"/>
    <property type="match status" value="3"/>
</dbReference>
<dbReference type="InterPro" id="IPR013087">
    <property type="entry name" value="Znf_C2H2_type"/>
</dbReference>
<evidence type="ECO:0000256" key="4">
    <source>
        <dbReference type="ARBA" id="ARBA00022833"/>
    </source>
</evidence>
<dbReference type="FunFam" id="3.30.160.60:FF:000446">
    <property type="entry name" value="Zinc finger protein"/>
    <property type="match status" value="1"/>
</dbReference>
<reference evidence="8" key="1">
    <citation type="submission" date="2013-12" db="EMBL/GenBank/DDBJ databases">
        <authorList>
            <person name="Aslett M."/>
        </authorList>
    </citation>
    <scope>NUCLEOTIDE SEQUENCE [LARGE SCALE GENOMIC DNA]</scope>
    <source>
        <strain evidence="8">Lindley</strain>
    </source>
</reference>
<dbReference type="Proteomes" id="UP000050741">
    <property type="component" value="Unassembled WGS sequence"/>
</dbReference>
<evidence type="ECO:0000256" key="3">
    <source>
        <dbReference type="ARBA" id="ARBA00022771"/>
    </source>
</evidence>
<evidence type="ECO:0000259" key="7">
    <source>
        <dbReference type="PROSITE" id="PS50157"/>
    </source>
</evidence>
<protein>
    <submittedName>
        <fullName evidence="9">Zinc finger protein</fullName>
    </submittedName>
</protein>
<keyword evidence="4" id="KW-0862">Zinc</keyword>
<dbReference type="InterPro" id="IPR041661">
    <property type="entry name" value="ZN622/Rei1/Reh1_Znf-C2H2"/>
</dbReference>
<sequence length="158" mass="17610">MGFETTQIGDSGSALLAYNGTNFIQIGVLSGKPLNFEMKCTICGHQSSQTCDLKTHMRTHTGERPYKCTICDYQSSQAGNLRKHMRTHTGEKAFKCTICGYRSSQAGNSKEHMRTHTGEKPFKCPICAHQFAQSSGLKQHMRSKHHELLNANESPESE</sequence>
<feature type="domain" description="C2H2-type" evidence="7">
    <location>
        <begin position="122"/>
        <end position="145"/>
    </location>
</feature>
<evidence type="ECO:0000256" key="6">
    <source>
        <dbReference type="PROSITE-ProRule" id="PRU00042"/>
    </source>
</evidence>
<dbReference type="GO" id="GO:0000978">
    <property type="term" value="F:RNA polymerase II cis-regulatory region sequence-specific DNA binding"/>
    <property type="evidence" value="ECO:0007669"/>
    <property type="project" value="TreeGrafter"/>
</dbReference>
<evidence type="ECO:0000256" key="1">
    <source>
        <dbReference type="ARBA" id="ARBA00022723"/>
    </source>
</evidence>